<dbReference type="Gene3D" id="2.30.29.30">
    <property type="entry name" value="Pleckstrin-homology domain (PH domain)/Phosphotyrosine-binding domain (PTB)"/>
    <property type="match status" value="1"/>
</dbReference>
<comment type="subcellular location">
    <subcellularLocation>
        <location evidence="1">Cytoplasm</location>
    </subcellularLocation>
</comment>
<dbReference type="InterPro" id="IPR041418">
    <property type="entry name" value="SAM_3"/>
</dbReference>
<feature type="compositionally biased region" description="Polar residues" evidence="7">
    <location>
        <begin position="230"/>
        <end position="239"/>
    </location>
</feature>
<comment type="similarity">
    <text evidence="2">Belongs to the EPS8 family.</text>
</comment>
<dbReference type="InterPro" id="IPR013761">
    <property type="entry name" value="SAM/pointed_sf"/>
</dbReference>
<dbReference type="Pfam" id="PF22975">
    <property type="entry name" value="EPS8_2nd"/>
    <property type="match status" value="1"/>
</dbReference>
<keyword evidence="5" id="KW-0597">Phosphoprotein</keyword>
<dbReference type="GO" id="GO:0035023">
    <property type="term" value="P:regulation of Rho protein signal transduction"/>
    <property type="evidence" value="ECO:0007669"/>
    <property type="project" value="TreeGrafter"/>
</dbReference>
<sequence length="959" mass="109129">MRNYGEYDHDDGFSSYSDEASLRGRNSSIANGYAPSGQNGYQNGFNGASRPSAKEIYEQRKKYAQARDVGEEARSFPVEVGGYPIEHLATYAMDPKNAMLTIEDGVRKLKLMDAKGKIWTQEMTMTVDERAVLLIDNETHEELENFPLSAITINKAVMNEGNYNSILVLAVKDPNQKFPDMHMFQTDRIPADVICKDIKAAIDDFKSGKKRYRPPSSRDDFNPPPHARQDSPSAGSSSRIPPPPVVPAPQPPAGNVKRQAEAFESAAAQQQNGYSSPPKSPPARSPSHRPKTYPNVTLSPKPLMREEEDSPELQALKTDRDVQILNHIFDDIENFVSRLQKAADAFNELSKRKKNKKSKRKQQGEGLLTVRARPPPETDYIDCFQKFKYAFNLLAKLRPHIHDPNAPELVHFLFTPLELVIESCQGVDLAKSVVSPLLTDQAIDLLKNCVTSREGDLWLSLGPAWTTSRANWSKDQYVPPYIPRFRDGWEPPPIPGENNPLPVSDDLPAVVAHKAAAVARDEEMRKSTAREEAEERSSNYRDQPSNRTPERDVERRYNDRHSDRHYDRYMYDYRHRDRTPERYLYHHHRYNHFYDRPYRKNRFRPQRAYSERRVWSAETLLRPGRPQRTPSSQSHLSAPPGHAMTSQHIARLLRGYPDDVKFRVLVRHDFVARNDRELTVVAQEILDVLDDTRTWWNVRNISGQSGFVPSTILDTQLPSPAQERAPNGSSRHSMPPEPVYHHHIQKRSSDTPIYASHIPPSQAAAPPPPAPVPPPPPPSQPTAQPFRNSKKKESPRSPPPEETRARKPSPEERQADDLQEELKTRMTMGKHRKFAPRPRAPSISIDYDSTPEEVTKWLQSRGFSKLTVESLGVLTGAQLFSLTKDELKTVCYEEGQKVYSQITVQKSLLDQQGGNQSELQDFLKHRRETVDMSSDPAYQQMLSDPPPDFEPSLPTKTYN</sequence>
<dbReference type="GO" id="GO:0032587">
    <property type="term" value="C:ruffle membrane"/>
    <property type="evidence" value="ECO:0007669"/>
    <property type="project" value="TreeGrafter"/>
</dbReference>
<evidence type="ECO:0000256" key="6">
    <source>
        <dbReference type="PROSITE-ProRule" id="PRU00192"/>
    </source>
</evidence>
<dbReference type="OrthoDB" id="4680325at2759"/>
<dbReference type="GO" id="GO:0031982">
    <property type="term" value="C:vesicle"/>
    <property type="evidence" value="ECO:0007669"/>
    <property type="project" value="TreeGrafter"/>
</dbReference>
<feature type="region of interest" description="Disordered" evidence="7">
    <location>
        <begin position="707"/>
        <end position="847"/>
    </location>
</feature>
<dbReference type="GO" id="GO:0003779">
    <property type="term" value="F:actin binding"/>
    <property type="evidence" value="ECO:0007669"/>
    <property type="project" value="TreeGrafter"/>
</dbReference>
<feature type="region of interest" description="Disordered" evidence="7">
    <location>
        <begin position="516"/>
        <end position="560"/>
    </location>
</feature>
<dbReference type="InterPro" id="IPR055093">
    <property type="entry name" value="EPS8_2nd"/>
</dbReference>
<evidence type="ECO:0000313" key="9">
    <source>
        <dbReference type="Proteomes" id="UP000515135"/>
    </source>
</evidence>
<dbReference type="Proteomes" id="UP000515135">
    <property type="component" value="Unplaced"/>
</dbReference>
<feature type="region of interest" description="Disordered" evidence="7">
    <location>
        <begin position="623"/>
        <end position="643"/>
    </location>
</feature>
<evidence type="ECO:0000256" key="5">
    <source>
        <dbReference type="ARBA" id="ARBA00022553"/>
    </source>
</evidence>
<dbReference type="FunFam" id="2.30.29.30:FF:000261">
    <property type="entry name" value="Epidermal growth factor receptor kinase substrate 8-like protein 1"/>
    <property type="match status" value="1"/>
</dbReference>
<feature type="compositionally biased region" description="Basic and acidic residues" evidence="7">
    <location>
        <begin position="791"/>
        <end position="824"/>
    </location>
</feature>
<dbReference type="InterPro" id="IPR033928">
    <property type="entry name" value="EPS8_PTB"/>
</dbReference>
<evidence type="ECO:0000256" key="2">
    <source>
        <dbReference type="ARBA" id="ARBA00006197"/>
    </source>
</evidence>
<dbReference type="Gene3D" id="2.30.30.40">
    <property type="entry name" value="SH3 Domains"/>
    <property type="match status" value="1"/>
</dbReference>
<dbReference type="GO" id="GO:0007266">
    <property type="term" value="P:Rho protein signal transduction"/>
    <property type="evidence" value="ECO:0007669"/>
    <property type="project" value="TreeGrafter"/>
</dbReference>
<feature type="compositionally biased region" description="Pro residues" evidence="7">
    <location>
        <begin position="765"/>
        <end position="780"/>
    </location>
</feature>
<feature type="region of interest" description="Disordered" evidence="7">
    <location>
        <begin position="206"/>
        <end position="314"/>
    </location>
</feature>
<name>A0A6P4YFH2_BRABE</name>
<dbReference type="AlphaFoldDB" id="A0A6P4YFH2"/>
<evidence type="ECO:0000256" key="1">
    <source>
        <dbReference type="ARBA" id="ARBA00004496"/>
    </source>
</evidence>
<dbReference type="InterPro" id="IPR011993">
    <property type="entry name" value="PH-like_dom_sf"/>
</dbReference>
<dbReference type="SUPFAM" id="SSF50729">
    <property type="entry name" value="PH domain-like"/>
    <property type="match status" value="1"/>
</dbReference>
<feature type="compositionally biased region" description="Pro residues" evidence="7">
    <location>
        <begin position="240"/>
        <end position="252"/>
    </location>
</feature>
<dbReference type="SUPFAM" id="SSF50044">
    <property type="entry name" value="SH3-domain"/>
    <property type="match status" value="1"/>
</dbReference>
<dbReference type="InterPro" id="IPR036028">
    <property type="entry name" value="SH3-like_dom_sf"/>
</dbReference>
<feature type="compositionally biased region" description="Basic residues" evidence="7">
    <location>
        <begin position="351"/>
        <end position="361"/>
    </location>
</feature>
<feature type="region of interest" description="Disordered" evidence="7">
    <location>
        <begin position="350"/>
        <end position="371"/>
    </location>
</feature>
<dbReference type="SUPFAM" id="SSF47769">
    <property type="entry name" value="SAM/Pointed domain"/>
    <property type="match status" value="1"/>
</dbReference>
<dbReference type="SMART" id="SM00326">
    <property type="entry name" value="SH3"/>
    <property type="match status" value="1"/>
</dbReference>
<protein>
    <submittedName>
        <fullName evidence="10">Epidermal growth factor receptor kinase substrate 8-like isoform X11</fullName>
    </submittedName>
</protein>
<dbReference type="CDD" id="cd01210">
    <property type="entry name" value="PTB_EPS8"/>
    <property type="match status" value="1"/>
</dbReference>
<evidence type="ECO:0000256" key="7">
    <source>
        <dbReference type="SAM" id="MobiDB-lite"/>
    </source>
</evidence>
<dbReference type="Pfam" id="PF18016">
    <property type="entry name" value="SAM_3"/>
    <property type="match status" value="1"/>
</dbReference>
<organism evidence="9 10">
    <name type="scientific">Branchiostoma belcheri</name>
    <name type="common">Amphioxus</name>
    <dbReference type="NCBI Taxonomy" id="7741"/>
    <lineage>
        <taxon>Eukaryota</taxon>
        <taxon>Metazoa</taxon>
        <taxon>Chordata</taxon>
        <taxon>Cephalochordata</taxon>
        <taxon>Leptocardii</taxon>
        <taxon>Amphioxiformes</taxon>
        <taxon>Branchiostomatidae</taxon>
        <taxon>Branchiostoma</taxon>
    </lineage>
</organism>
<feature type="compositionally biased region" description="Polar residues" evidence="7">
    <location>
        <begin position="14"/>
        <end position="46"/>
    </location>
</feature>
<evidence type="ECO:0000313" key="10">
    <source>
        <dbReference type="RefSeq" id="XP_019615721.1"/>
    </source>
</evidence>
<feature type="compositionally biased region" description="Polar residues" evidence="7">
    <location>
        <begin position="707"/>
        <end position="719"/>
    </location>
</feature>
<evidence type="ECO:0000256" key="4">
    <source>
        <dbReference type="ARBA" id="ARBA00022490"/>
    </source>
</evidence>
<feature type="compositionally biased region" description="Basic and acidic residues" evidence="7">
    <location>
        <begin position="519"/>
        <end position="539"/>
    </location>
</feature>
<dbReference type="SMART" id="SM00462">
    <property type="entry name" value="PTB"/>
    <property type="match status" value="1"/>
</dbReference>
<dbReference type="InterPro" id="IPR013625">
    <property type="entry name" value="PTB"/>
</dbReference>
<dbReference type="PANTHER" id="PTHR12287">
    <property type="entry name" value="EPIDERMAL GROWTH FACTOR RECEPTOR KINASE SUBSTRATE EPS8-RELATED PROTEIN"/>
    <property type="match status" value="1"/>
</dbReference>
<dbReference type="InterPro" id="IPR006020">
    <property type="entry name" value="PTB/PI_dom"/>
</dbReference>
<dbReference type="GO" id="GO:0005737">
    <property type="term" value="C:cytoplasm"/>
    <property type="evidence" value="ECO:0007669"/>
    <property type="project" value="UniProtKB-SubCell"/>
</dbReference>
<dbReference type="PROSITE" id="PS50002">
    <property type="entry name" value="SH3"/>
    <property type="match status" value="1"/>
</dbReference>
<dbReference type="InterPro" id="IPR039801">
    <property type="entry name" value="EPS8-like"/>
</dbReference>
<dbReference type="Gene3D" id="1.10.150.50">
    <property type="entry name" value="Transcription Factor, Ets-1"/>
    <property type="match status" value="1"/>
</dbReference>
<feature type="compositionally biased region" description="Basic and acidic residues" evidence="7">
    <location>
        <begin position="548"/>
        <end position="560"/>
    </location>
</feature>
<feature type="domain" description="SH3" evidence="8">
    <location>
        <begin position="659"/>
        <end position="718"/>
    </location>
</feature>
<feature type="region of interest" description="Disordered" evidence="7">
    <location>
        <begin position="929"/>
        <end position="959"/>
    </location>
</feature>
<keyword evidence="9" id="KW-1185">Reference proteome</keyword>
<dbReference type="GO" id="GO:1900029">
    <property type="term" value="P:positive regulation of ruffle assembly"/>
    <property type="evidence" value="ECO:0007669"/>
    <property type="project" value="TreeGrafter"/>
</dbReference>
<evidence type="ECO:0000259" key="8">
    <source>
        <dbReference type="PROSITE" id="PS50002"/>
    </source>
</evidence>
<keyword evidence="4" id="KW-0963">Cytoplasm</keyword>
<feature type="compositionally biased region" description="Low complexity" evidence="7">
    <location>
        <begin position="262"/>
        <end position="277"/>
    </location>
</feature>
<dbReference type="Pfam" id="PF00018">
    <property type="entry name" value="SH3_1"/>
    <property type="match status" value="1"/>
</dbReference>
<dbReference type="RefSeq" id="XP_019615721.1">
    <property type="nucleotide sequence ID" value="XM_019760162.1"/>
</dbReference>
<dbReference type="InterPro" id="IPR001452">
    <property type="entry name" value="SH3_domain"/>
</dbReference>
<evidence type="ECO:0000256" key="3">
    <source>
        <dbReference type="ARBA" id="ARBA00022443"/>
    </source>
</evidence>
<dbReference type="Pfam" id="PF08416">
    <property type="entry name" value="PTB"/>
    <property type="match status" value="1"/>
</dbReference>
<keyword evidence="3 6" id="KW-0728">SH3 domain</keyword>
<accession>A0A6P4YFH2</accession>
<dbReference type="GeneID" id="109463379"/>
<dbReference type="CDD" id="cd09540">
    <property type="entry name" value="SAM_EPS8-like"/>
    <property type="match status" value="1"/>
</dbReference>
<proteinExistence type="inferred from homology"/>
<dbReference type="FunFam" id="1.10.150.50:FF:000023">
    <property type="entry name" value="Epidermal growth factor receptor kinase substrate 8"/>
    <property type="match status" value="1"/>
</dbReference>
<reference evidence="10" key="1">
    <citation type="submission" date="2025-08" db="UniProtKB">
        <authorList>
            <consortium name="RefSeq"/>
        </authorList>
    </citation>
    <scope>IDENTIFICATION</scope>
    <source>
        <tissue evidence="10">Gonad</tissue>
    </source>
</reference>
<feature type="compositionally biased region" description="Basic and acidic residues" evidence="7">
    <location>
        <begin position="1"/>
        <end position="12"/>
    </location>
</feature>
<gene>
    <name evidence="10" type="primary">LOC109463379</name>
</gene>
<dbReference type="PANTHER" id="PTHR12287:SF23">
    <property type="entry name" value="AROUSER, ISOFORM A-RELATED"/>
    <property type="match status" value="1"/>
</dbReference>
<feature type="region of interest" description="Disordered" evidence="7">
    <location>
        <begin position="1"/>
        <end position="49"/>
    </location>
</feature>